<organism evidence="4">
    <name type="scientific">Gongylonema pulchrum</name>
    <dbReference type="NCBI Taxonomy" id="637853"/>
    <lineage>
        <taxon>Eukaryota</taxon>
        <taxon>Metazoa</taxon>
        <taxon>Ecdysozoa</taxon>
        <taxon>Nematoda</taxon>
        <taxon>Chromadorea</taxon>
        <taxon>Rhabditida</taxon>
        <taxon>Spirurina</taxon>
        <taxon>Spiruromorpha</taxon>
        <taxon>Spiruroidea</taxon>
        <taxon>Gongylonematidae</taxon>
        <taxon>Gongylonema</taxon>
    </lineage>
</organism>
<dbReference type="Proteomes" id="UP000271098">
    <property type="component" value="Unassembled WGS sequence"/>
</dbReference>
<feature type="region of interest" description="Disordered" evidence="1">
    <location>
        <begin position="48"/>
        <end position="75"/>
    </location>
</feature>
<dbReference type="EMBL" id="UYRT01018405">
    <property type="protein sequence ID" value="VDK57686.1"/>
    <property type="molecule type" value="Genomic_DNA"/>
</dbReference>
<reference evidence="2 3" key="2">
    <citation type="submission" date="2018-11" db="EMBL/GenBank/DDBJ databases">
        <authorList>
            <consortium name="Pathogen Informatics"/>
        </authorList>
    </citation>
    <scope>NUCLEOTIDE SEQUENCE [LARGE SCALE GENOMIC DNA]</scope>
</reference>
<evidence type="ECO:0000313" key="2">
    <source>
        <dbReference type="EMBL" id="VDK57686.1"/>
    </source>
</evidence>
<dbReference type="AlphaFoldDB" id="A0A183DEU8"/>
<proteinExistence type="predicted"/>
<keyword evidence="3" id="KW-1185">Reference proteome</keyword>
<sequence>MIEAAQFFFKYPSKFAVKERNRPKYDFVLNLQEKMNIFGRIGRNELQPEDGLRCRNNDSDEDGDDNGLLSSSPES</sequence>
<feature type="compositionally biased region" description="Low complexity" evidence="1">
    <location>
        <begin position="66"/>
        <end position="75"/>
    </location>
</feature>
<name>A0A183DEU8_9BILA</name>
<reference evidence="4" key="1">
    <citation type="submission" date="2016-06" db="UniProtKB">
        <authorList>
            <consortium name="WormBaseParasite"/>
        </authorList>
    </citation>
    <scope>IDENTIFICATION</scope>
</reference>
<evidence type="ECO:0000256" key="1">
    <source>
        <dbReference type="SAM" id="MobiDB-lite"/>
    </source>
</evidence>
<dbReference type="WBParaSite" id="GPUH_0000724801-mRNA-1">
    <property type="protein sequence ID" value="GPUH_0000724801-mRNA-1"/>
    <property type="gene ID" value="GPUH_0000724801"/>
</dbReference>
<accession>A0A183DEU8</accession>
<gene>
    <name evidence="2" type="ORF">GPUH_LOCUS7241</name>
</gene>
<protein>
    <submittedName>
        <fullName evidence="4">SURP motif domain-containing protein</fullName>
    </submittedName>
</protein>
<evidence type="ECO:0000313" key="3">
    <source>
        <dbReference type="Proteomes" id="UP000271098"/>
    </source>
</evidence>
<evidence type="ECO:0000313" key="4">
    <source>
        <dbReference type="WBParaSite" id="GPUH_0000724801-mRNA-1"/>
    </source>
</evidence>